<dbReference type="Proteomes" id="UP000503447">
    <property type="component" value="Chromosome"/>
</dbReference>
<dbReference type="AlphaFoldDB" id="A0A6M5YNN9"/>
<organism evidence="1 2">
    <name type="scientific">Frigoriglobus tundricola</name>
    <dbReference type="NCBI Taxonomy" id="2774151"/>
    <lineage>
        <taxon>Bacteria</taxon>
        <taxon>Pseudomonadati</taxon>
        <taxon>Planctomycetota</taxon>
        <taxon>Planctomycetia</taxon>
        <taxon>Gemmatales</taxon>
        <taxon>Gemmataceae</taxon>
        <taxon>Frigoriglobus</taxon>
    </lineage>
</organism>
<dbReference type="EMBL" id="CP053452">
    <property type="protein sequence ID" value="QJW95568.1"/>
    <property type="molecule type" value="Genomic_DNA"/>
</dbReference>
<accession>A0A6M5YNN9</accession>
<keyword evidence="2" id="KW-1185">Reference proteome</keyword>
<evidence type="ECO:0000313" key="2">
    <source>
        <dbReference type="Proteomes" id="UP000503447"/>
    </source>
</evidence>
<evidence type="ECO:0000313" key="1">
    <source>
        <dbReference type="EMBL" id="QJW95568.1"/>
    </source>
</evidence>
<gene>
    <name evidence="1" type="ORF">FTUN_3118</name>
</gene>
<protein>
    <recommendedName>
        <fullName evidence="3">DUF4279 domain-containing protein</fullName>
    </recommendedName>
</protein>
<sequence>MTTPIRYINTDLDLVASYDLGALARALEARDVFALHVTSGDDGSCSARFELNTFADDPGDNLEQTISKILDAIESFDVSIQSLWLGCSLREFDIGYECGTEPWAFNNELTNHTLLRMARVGTSLRITLYPPTPNAAPSTGA</sequence>
<proteinExistence type="predicted"/>
<name>A0A6M5YNN9_9BACT</name>
<evidence type="ECO:0008006" key="3">
    <source>
        <dbReference type="Google" id="ProtNLM"/>
    </source>
</evidence>
<reference evidence="2" key="1">
    <citation type="submission" date="2020-05" db="EMBL/GenBank/DDBJ databases">
        <title>Frigoriglobus tundricola gen. nov., sp. nov., a psychrotolerant cellulolytic planctomycete of the family Gemmataceae with two divergent copies of 16S rRNA gene.</title>
        <authorList>
            <person name="Kulichevskaya I.S."/>
            <person name="Ivanova A.A."/>
            <person name="Naumoff D.G."/>
            <person name="Beletsky A.V."/>
            <person name="Rijpstra W.I.C."/>
            <person name="Sinninghe Damste J.S."/>
            <person name="Mardanov A.V."/>
            <person name="Ravin N.V."/>
            <person name="Dedysh S.N."/>
        </authorList>
    </citation>
    <scope>NUCLEOTIDE SEQUENCE [LARGE SCALE GENOMIC DNA]</scope>
    <source>
        <strain evidence="2">PL17</strain>
    </source>
</reference>
<dbReference type="KEGG" id="ftj:FTUN_3118"/>
<dbReference type="RefSeq" id="WP_171471327.1">
    <property type="nucleotide sequence ID" value="NZ_CP053452.2"/>
</dbReference>